<dbReference type="AlphaFoldDB" id="K0R0S4"/>
<protein>
    <submittedName>
        <fullName evidence="2">Uncharacterized protein</fullName>
    </submittedName>
</protein>
<feature type="region of interest" description="Disordered" evidence="1">
    <location>
        <begin position="1"/>
        <end position="75"/>
    </location>
</feature>
<reference evidence="2 3" key="1">
    <citation type="journal article" date="2012" name="Genome Biol.">
        <title>Genome and low-iron response of an oceanic diatom adapted to chronic iron limitation.</title>
        <authorList>
            <person name="Lommer M."/>
            <person name="Specht M."/>
            <person name="Roy A.S."/>
            <person name="Kraemer L."/>
            <person name="Andreson R."/>
            <person name="Gutowska M.A."/>
            <person name="Wolf J."/>
            <person name="Bergner S.V."/>
            <person name="Schilhabel M.B."/>
            <person name="Klostermeier U.C."/>
            <person name="Beiko R.G."/>
            <person name="Rosenstiel P."/>
            <person name="Hippler M."/>
            <person name="Laroche J."/>
        </authorList>
    </citation>
    <scope>NUCLEOTIDE SEQUENCE [LARGE SCALE GENOMIC DNA]</scope>
    <source>
        <strain evidence="2 3">CCMP1005</strain>
    </source>
</reference>
<dbReference type="EMBL" id="AGNL01048203">
    <property type="protein sequence ID" value="EJK45843.1"/>
    <property type="molecule type" value="Genomic_DNA"/>
</dbReference>
<sequence>RTPSGRDRAAATEEPEASRTAPGGGRRPGASPWRRRPRGTGRGGKGPRNTRREALPAVGAGQGPPGRTSLGPAYHGGQSLVVRIKYRFQKNGDNGEETDFARDTSNPRFCPVLAAWCIHARAVRLKVPKGSPIAVYGHKGSHTKALAVGTHLRPREAHEAVTC</sequence>
<dbReference type="OrthoDB" id="51205at2759"/>
<feature type="compositionally biased region" description="Basic and acidic residues" evidence="1">
    <location>
        <begin position="1"/>
        <end position="11"/>
    </location>
</feature>
<dbReference type="Proteomes" id="UP000266841">
    <property type="component" value="Unassembled WGS sequence"/>
</dbReference>
<evidence type="ECO:0000313" key="3">
    <source>
        <dbReference type="Proteomes" id="UP000266841"/>
    </source>
</evidence>
<name>K0R0S4_THAOC</name>
<keyword evidence="3" id="KW-1185">Reference proteome</keyword>
<evidence type="ECO:0000256" key="1">
    <source>
        <dbReference type="SAM" id="MobiDB-lite"/>
    </source>
</evidence>
<accession>K0R0S4</accession>
<feature type="non-terminal residue" evidence="2">
    <location>
        <position position="1"/>
    </location>
</feature>
<gene>
    <name evidence="2" type="ORF">THAOC_35522</name>
</gene>
<proteinExistence type="predicted"/>
<organism evidence="2 3">
    <name type="scientific">Thalassiosira oceanica</name>
    <name type="common">Marine diatom</name>
    <dbReference type="NCBI Taxonomy" id="159749"/>
    <lineage>
        <taxon>Eukaryota</taxon>
        <taxon>Sar</taxon>
        <taxon>Stramenopiles</taxon>
        <taxon>Ochrophyta</taxon>
        <taxon>Bacillariophyta</taxon>
        <taxon>Coscinodiscophyceae</taxon>
        <taxon>Thalassiosirophycidae</taxon>
        <taxon>Thalassiosirales</taxon>
        <taxon>Thalassiosiraceae</taxon>
        <taxon>Thalassiosira</taxon>
    </lineage>
</organism>
<comment type="caution">
    <text evidence="2">The sequence shown here is derived from an EMBL/GenBank/DDBJ whole genome shotgun (WGS) entry which is preliminary data.</text>
</comment>
<evidence type="ECO:0000313" key="2">
    <source>
        <dbReference type="EMBL" id="EJK45843.1"/>
    </source>
</evidence>